<feature type="compositionally biased region" description="Polar residues" evidence="14">
    <location>
        <begin position="45"/>
        <end position="63"/>
    </location>
</feature>
<keyword evidence="8" id="KW-0010">Activator</keyword>
<keyword evidence="16" id="KW-1185">Reference proteome</keyword>
<accession>A0AA85K5B6</accession>
<feature type="domain" description="HMG box" evidence="15">
    <location>
        <begin position="259"/>
        <end position="327"/>
    </location>
</feature>
<evidence type="ECO:0000256" key="6">
    <source>
        <dbReference type="ARBA" id="ARBA00022928"/>
    </source>
</evidence>
<keyword evidence="5" id="KW-0112">Calmodulin-binding</keyword>
<dbReference type="Gene3D" id="1.10.30.10">
    <property type="entry name" value="High mobility group box domain"/>
    <property type="match status" value="1"/>
</dbReference>
<evidence type="ECO:0000256" key="11">
    <source>
        <dbReference type="ARBA" id="ARBA00032498"/>
    </source>
</evidence>
<dbReference type="GO" id="GO:0030154">
    <property type="term" value="P:cell differentiation"/>
    <property type="evidence" value="ECO:0007669"/>
    <property type="project" value="UniProtKB-KW"/>
</dbReference>
<feature type="region of interest" description="Disordered" evidence="14">
    <location>
        <begin position="514"/>
        <end position="533"/>
    </location>
</feature>
<keyword evidence="4" id="KW-0221">Differentiation</keyword>
<dbReference type="GO" id="GO:0000978">
    <property type="term" value="F:RNA polymerase II cis-regulatory region sequence-specific DNA binding"/>
    <property type="evidence" value="ECO:0007669"/>
    <property type="project" value="TreeGrafter"/>
</dbReference>
<sequence>MIFSQSFSRETPTATSTPTPPPPPFLPPPLSNHFQYDSFQCHENSYPNTQKLNAGSEANTSFQKPPMATSLPYRQDQVFPSPPPQNERSNLIQVNDLQIHNFTNTKSILPPVINLLTPCRLQKNQLIDTKNSEVSCTTSSSSSSAAVCSDPPPLYNFSRVEPVKSNFLVQDMRNDIGNPSKQQSQTEYKGYNSSRHQNSEMYSCRQLLMNEPPITSLPHSQSSKPIISTPLSSIVEIHSTPSNNRLINCNNTSGDSERIKRPMNAFMVWSRLQRRKMAEENPKLHNSEISKQLGNLWKSLTNADKIPFIEEANRLRDYHMKRYPNYKYCPRRKRKSANVKSLSSSLSQYKMKSTTDLPIGLILCPTRTNSFQATRLTTRVSHIVTATTTTTTPTQPYHKICGPLITHTIRPQEVMRYEPNYKSEHFILPSSSLSSSIKMTQVYTTPPIASDYYPPDNNTAAYFQSTDANYTPYKIQLSNTSHLINDIRNNYTTTDYIDEMESYPHLNVCQPFNTTSTSNNNNNNDNNNIVNTNNHETSIYNHSHSPEMYSGFLDSIDLKTFF</sequence>
<feature type="DNA-binding region" description="HMG box" evidence="13">
    <location>
        <begin position="259"/>
        <end position="327"/>
    </location>
</feature>
<organism evidence="16 17">
    <name type="scientific">Trichobilharzia regenti</name>
    <name type="common">Nasal bird schistosome</name>
    <dbReference type="NCBI Taxonomy" id="157069"/>
    <lineage>
        <taxon>Eukaryota</taxon>
        <taxon>Metazoa</taxon>
        <taxon>Spiralia</taxon>
        <taxon>Lophotrochozoa</taxon>
        <taxon>Platyhelminthes</taxon>
        <taxon>Trematoda</taxon>
        <taxon>Digenea</taxon>
        <taxon>Strigeidida</taxon>
        <taxon>Schistosomatoidea</taxon>
        <taxon>Schistosomatidae</taxon>
        <taxon>Trichobilharzia</taxon>
    </lineage>
</organism>
<feature type="compositionally biased region" description="Polar residues" evidence="14">
    <location>
        <begin position="1"/>
        <end position="10"/>
    </location>
</feature>
<feature type="region of interest" description="Disordered" evidence="14">
    <location>
        <begin position="173"/>
        <end position="195"/>
    </location>
</feature>
<dbReference type="SMART" id="SM00398">
    <property type="entry name" value="HMG"/>
    <property type="match status" value="1"/>
</dbReference>
<dbReference type="PANTHER" id="PTHR10270">
    <property type="entry name" value="SOX TRANSCRIPTION FACTOR"/>
    <property type="match status" value="1"/>
</dbReference>
<dbReference type="Proteomes" id="UP000050795">
    <property type="component" value="Unassembled WGS sequence"/>
</dbReference>
<feature type="region of interest" description="Disordered" evidence="14">
    <location>
        <begin position="45"/>
        <end position="86"/>
    </location>
</feature>
<dbReference type="GO" id="GO:0005516">
    <property type="term" value="F:calmodulin binding"/>
    <property type="evidence" value="ECO:0007669"/>
    <property type="project" value="UniProtKB-KW"/>
</dbReference>
<evidence type="ECO:0000256" key="12">
    <source>
        <dbReference type="ARBA" id="ARBA00045821"/>
    </source>
</evidence>
<evidence type="ECO:0000256" key="3">
    <source>
        <dbReference type="ARBA" id="ARBA00019052"/>
    </source>
</evidence>
<reference evidence="16" key="1">
    <citation type="submission" date="2022-06" db="EMBL/GenBank/DDBJ databases">
        <authorList>
            <person name="Berger JAMES D."/>
            <person name="Berger JAMES D."/>
        </authorList>
    </citation>
    <scope>NUCLEOTIDE SEQUENCE [LARGE SCALE GENOMIC DNA]</scope>
</reference>
<dbReference type="GO" id="GO:0007548">
    <property type="term" value="P:sex differentiation"/>
    <property type="evidence" value="ECO:0007669"/>
    <property type="project" value="UniProtKB-KW"/>
</dbReference>
<keyword evidence="7 13" id="KW-0238">DNA-binding</keyword>
<keyword evidence="10 13" id="KW-0539">Nucleus</keyword>
<evidence type="ECO:0000256" key="7">
    <source>
        <dbReference type="ARBA" id="ARBA00023125"/>
    </source>
</evidence>
<comment type="function">
    <text evidence="12">Transcriptional regulator that controls a genetic switch in male development. It is necessary and sufficient for initiating male sex determination by directing the development of supporting cell precursors (pre-Sertoli cells) as Sertoli rather than granulosa cells. Involved in different aspects of gene regulation including promoter activation or repression. Binds to the DNA consensus sequence 5'-[AT]AACAA[AT]-3'. SRY HMG box recognizes DNA by partial intercalation in the minor groove and promotes DNA bending. Also involved in pre-mRNA splicing. In male adult brain involved in the maintenance of motor functions of dopaminergic neurons.</text>
</comment>
<evidence type="ECO:0000256" key="10">
    <source>
        <dbReference type="ARBA" id="ARBA00023242"/>
    </source>
</evidence>
<dbReference type="PANTHER" id="PTHR10270:SF161">
    <property type="entry name" value="SEX-DETERMINING REGION Y PROTEIN"/>
    <property type="match status" value="1"/>
</dbReference>
<protein>
    <recommendedName>
        <fullName evidence="3">Sex-determining region Y protein</fullName>
    </recommendedName>
    <alternativeName>
        <fullName evidence="11">Testis-determining factor</fullName>
    </alternativeName>
</protein>
<evidence type="ECO:0000256" key="8">
    <source>
        <dbReference type="ARBA" id="ARBA00023159"/>
    </source>
</evidence>
<evidence type="ECO:0000313" key="17">
    <source>
        <dbReference type="WBParaSite" id="TREG1_55580.1"/>
    </source>
</evidence>
<evidence type="ECO:0000256" key="4">
    <source>
        <dbReference type="ARBA" id="ARBA00022782"/>
    </source>
</evidence>
<keyword evidence="6" id="KW-0726">Sexual differentiation</keyword>
<dbReference type="InterPro" id="IPR036910">
    <property type="entry name" value="HMG_box_dom_sf"/>
</dbReference>
<dbReference type="SUPFAM" id="SSF47095">
    <property type="entry name" value="HMG-box"/>
    <property type="match status" value="1"/>
</dbReference>
<keyword evidence="9" id="KW-0804">Transcription</keyword>
<dbReference type="InterPro" id="IPR009071">
    <property type="entry name" value="HMG_box_dom"/>
</dbReference>
<comment type="similarity">
    <text evidence="2">Belongs to the SRY family.</text>
</comment>
<evidence type="ECO:0000313" key="16">
    <source>
        <dbReference type="Proteomes" id="UP000050795"/>
    </source>
</evidence>
<evidence type="ECO:0000256" key="9">
    <source>
        <dbReference type="ARBA" id="ARBA00023163"/>
    </source>
</evidence>
<dbReference type="WBParaSite" id="TREG1_55580.1">
    <property type="protein sequence ID" value="TREG1_55580.1"/>
    <property type="gene ID" value="TREG1_55580"/>
</dbReference>
<name>A0AA85K5B6_TRIRE</name>
<comment type="subcellular location">
    <subcellularLocation>
        <location evidence="1">Nucleus speckle</location>
    </subcellularLocation>
</comment>
<evidence type="ECO:0000256" key="2">
    <source>
        <dbReference type="ARBA" id="ARBA00005998"/>
    </source>
</evidence>
<dbReference type="InterPro" id="IPR050140">
    <property type="entry name" value="SRY-related_HMG-box_TF-like"/>
</dbReference>
<dbReference type="CDD" id="cd22028">
    <property type="entry name" value="HMG-box_SoxA_SoxB_SoxG"/>
    <property type="match status" value="1"/>
</dbReference>
<dbReference type="FunFam" id="1.10.30.10:FF:000002">
    <property type="entry name" value="transcription factor Sox-2"/>
    <property type="match status" value="1"/>
</dbReference>
<reference evidence="17" key="2">
    <citation type="submission" date="2023-11" db="UniProtKB">
        <authorList>
            <consortium name="WormBaseParasite"/>
        </authorList>
    </citation>
    <scope>IDENTIFICATION</scope>
</reference>
<dbReference type="PROSITE" id="PS50118">
    <property type="entry name" value="HMG_BOX_2"/>
    <property type="match status" value="1"/>
</dbReference>
<dbReference type="GO" id="GO:0001228">
    <property type="term" value="F:DNA-binding transcription activator activity, RNA polymerase II-specific"/>
    <property type="evidence" value="ECO:0007669"/>
    <property type="project" value="TreeGrafter"/>
</dbReference>
<dbReference type="GO" id="GO:0016607">
    <property type="term" value="C:nuclear speck"/>
    <property type="evidence" value="ECO:0007669"/>
    <property type="project" value="UniProtKB-SubCell"/>
</dbReference>
<evidence type="ECO:0000259" key="15">
    <source>
        <dbReference type="PROSITE" id="PS50118"/>
    </source>
</evidence>
<proteinExistence type="inferred from homology"/>
<evidence type="ECO:0000256" key="5">
    <source>
        <dbReference type="ARBA" id="ARBA00022860"/>
    </source>
</evidence>
<evidence type="ECO:0000256" key="14">
    <source>
        <dbReference type="SAM" id="MobiDB-lite"/>
    </source>
</evidence>
<feature type="region of interest" description="Disordered" evidence="14">
    <location>
        <begin position="1"/>
        <end position="32"/>
    </location>
</feature>
<feature type="compositionally biased region" description="Pro residues" evidence="14">
    <location>
        <begin position="18"/>
        <end position="30"/>
    </location>
</feature>
<dbReference type="Pfam" id="PF00505">
    <property type="entry name" value="HMG_box"/>
    <property type="match status" value="1"/>
</dbReference>
<evidence type="ECO:0000256" key="13">
    <source>
        <dbReference type="PROSITE-ProRule" id="PRU00267"/>
    </source>
</evidence>
<dbReference type="AlphaFoldDB" id="A0AA85K5B6"/>
<evidence type="ECO:0000256" key="1">
    <source>
        <dbReference type="ARBA" id="ARBA00004324"/>
    </source>
</evidence>
<feature type="compositionally biased region" description="Polar residues" evidence="14">
    <location>
        <begin position="177"/>
        <end position="195"/>
    </location>
</feature>